<feature type="domain" description="Peptidase M16 N-terminal" evidence="3">
    <location>
        <begin position="12"/>
        <end position="158"/>
    </location>
</feature>
<dbReference type="PANTHER" id="PTHR11851">
    <property type="entry name" value="METALLOPROTEASE"/>
    <property type="match status" value="1"/>
</dbReference>
<evidence type="ECO:0000259" key="4">
    <source>
        <dbReference type="Pfam" id="PF05193"/>
    </source>
</evidence>
<gene>
    <name evidence="5" type="ORF">Q428_09155</name>
</gene>
<evidence type="ECO:0000256" key="2">
    <source>
        <dbReference type="RuleBase" id="RU004447"/>
    </source>
</evidence>
<evidence type="ECO:0000259" key="3">
    <source>
        <dbReference type="Pfam" id="PF00675"/>
    </source>
</evidence>
<dbReference type="OrthoDB" id="9811314at2"/>
<dbReference type="InterPro" id="IPR001431">
    <property type="entry name" value="Pept_M16_Zn_BS"/>
</dbReference>
<dbReference type="GO" id="GO:0046872">
    <property type="term" value="F:metal ion binding"/>
    <property type="evidence" value="ECO:0007669"/>
    <property type="project" value="InterPro"/>
</dbReference>
<dbReference type="AlphaFoldDB" id="A0A017RTV2"/>
<dbReference type="InterPro" id="IPR050361">
    <property type="entry name" value="MPP/UQCRC_Complex"/>
</dbReference>
<keyword evidence="5" id="KW-0378">Hydrolase</keyword>
<dbReference type="InterPro" id="IPR011249">
    <property type="entry name" value="Metalloenz_LuxS/M16"/>
</dbReference>
<dbReference type="Pfam" id="PF00675">
    <property type="entry name" value="Peptidase_M16"/>
    <property type="match status" value="1"/>
</dbReference>
<name>A0A017RTV2_9CLOT</name>
<comment type="caution">
    <text evidence="5">The sequence shown here is derived from an EMBL/GenBank/DDBJ whole genome shotgun (WGS) entry which is preliminary data.</text>
</comment>
<proteinExistence type="inferred from homology"/>
<dbReference type="PANTHER" id="PTHR11851:SF49">
    <property type="entry name" value="MITOCHONDRIAL-PROCESSING PEPTIDASE SUBUNIT ALPHA"/>
    <property type="match status" value="1"/>
</dbReference>
<evidence type="ECO:0000313" key="5">
    <source>
        <dbReference type="EMBL" id="EYE88188.1"/>
    </source>
</evidence>
<dbReference type="InterPro" id="IPR007863">
    <property type="entry name" value="Peptidase_M16_C"/>
</dbReference>
<dbReference type="Gene3D" id="3.30.830.10">
    <property type="entry name" value="Metalloenzyme, LuxS/M16 peptidase-like"/>
    <property type="match status" value="2"/>
</dbReference>
<dbReference type="PROSITE" id="PS00143">
    <property type="entry name" value="INSULINASE"/>
    <property type="match status" value="1"/>
</dbReference>
<reference evidence="5 6" key="1">
    <citation type="journal article" date="2014" name="Genome Announc.">
        <title>Draft Genome Sequence of Fervidicella metallireducens Strain AeBT, an Iron-Reducing Thermoanaerobe from the Great Artesian Basin.</title>
        <authorList>
            <person name="Patel B.K."/>
        </authorList>
    </citation>
    <scope>NUCLEOTIDE SEQUENCE [LARGE SCALE GENOMIC DNA]</scope>
    <source>
        <strain evidence="5 6">AeB</strain>
    </source>
</reference>
<evidence type="ECO:0000256" key="1">
    <source>
        <dbReference type="ARBA" id="ARBA00007261"/>
    </source>
</evidence>
<dbReference type="STRING" id="1403537.Q428_09155"/>
<protein>
    <submittedName>
        <fullName evidence="5">Zinc protease</fullName>
    </submittedName>
</protein>
<dbReference type="MEROPS" id="M16.A15"/>
<dbReference type="FunFam" id="3.30.830.10:FF:000008">
    <property type="entry name" value="Mitochondrial-processing peptidase subunit beta"/>
    <property type="match status" value="1"/>
</dbReference>
<dbReference type="SUPFAM" id="SSF63411">
    <property type="entry name" value="LuxS/MPP-like metallohydrolase"/>
    <property type="match status" value="2"/>
</dbReference>
<keyword evidence="5" id="KW-0645">Protease</keyword>
<dbReference type="InterPro" id="IPR011765">
    <property type="entry name" value="Pept_M16_N"/>
</dbReference>
<sequence length="421" mass="48105">MYKKFTLSNGIKVVMEHIPYINSISMGVWILSGSRYENEVVNGVSHFIEHLMFKGTTNRTAKQIAEQIEELGGQINAFTGKEATCYYVKLLDEHYKVGIDVLSDMILNPKFSDEDIHKEKGVIIEEIKMYDDSPEDLVMDILSKSTWGKDSLAYPILGYENNIKDLKSKQIKEYFNKTYAPENIVISIAGNFNSLVIEEELERKFSHLKSGGINKAEFTSPNINRNVMVKNKDIEQTHVAFSLKGIELGNDKLYTLLAINNYFGGGTSSKLFQKIREEKGYVYTIYSFPTVYKNVGTFNIYFALNEMFLDSAMELILEEFNNIIKFKMTDEEIKKAKEQLKGNYILGLESTSSRMFGLGKAELMLGEVHEPKEILDKIDQIKRDDIEEVIDLVFRDGILSAASVGRNINEDKLQSLIWRKS</sequence>
<accession>A0A017RTV2</accession>
<comment type="similarity">
    <text evidence="1 2">Belongs to the peptidase M16 family.</text>
</comment>
<evidence type="ECO:0000313" key="6">
    <source>
        <dbReference type="Proteomes" id="UP000019681"/>
    </source>
</evidence>
<organism evidence="5 6">
    <name type="scientific">Fervidicella metallireducens AeB</name>
    <dbReference type="NCBI Taxonomy" id="1403537"/>
    <lineage>
        <taxon>Bacteria</taxon>
        <taxon>Bacillati</taxon>
        <taxon>Bacillota</taxon>
        <taxon>Clostridia</taxon>
        <taxon>Eubacteriales</taxon>
        <taxon>Clostridiaceae</taxon>
        <taxon>Fervidicella</taxon>
    </lineage>
</organism>
<keyword evidence="6" id="KW-1185">Reference proteome</keyword>
<dbReference type="RefSeq" id="WP_035380111.1">
    <property type="nucleotide sequence ID" value="NZ_AZQP01000026.1"/>
</dbReference>
<dbReference type="Proteomes" id="UP000019681">
    <property type="component" value="Unassembled WGS sequence"/>
</dbReference>
<dbReference type="Pfam" id="PF05193">
    <property type="entry name" value="Peptidase_M16_C"/>
    <property type="match status" value="1"/>
</dbReference>
<feature type="domain" description="Peptidase M16 C-terminal" evidence="4">
    <location>
        <begin position="167"/>
        <end position="340"/>
    </location>
</feature>
<dbReference type="GO" id="GO:0006508">
    <property type="term" value="P:proteolysis"/>
    <property type="evidence" value="ECO:0007669"/>
    <property type="project" value="UniProtKB-KW"/>
</dbReference>
<dbReference type="GO" id="GO:0004222">
    <property type="term" value="F:metalloendopeptidase activity"/>
    <property type="evidence" value="ECO:0007669"/>
    <property type="project" value="InterPro"/>
</dbReference>
<dbReference type="EMBL" id="AZQP01000026">
    <property type="protein sequence ID" value="EYE88188.1"/>
    <property type="molecule type" value="Genomic_DNA"/>
</dbReference>